<comment type="caution">
    <text evidence="1">The sequence shown here is derived from an EMBL/GenBank/DDBJ whole genome shotgun (WGS) entry which is preliminary data.</text>
</comment>
<organism evidence="1 2">
    <name type="scientific">Chryseobacterium soli</name>
    <dbReference type="NCBI Taxonomy" id="445961"/>
    <lineage>
        <taxon>Bacteria</taxon>
        <taxon>Pseudomonadati</taxon>
        <taxon>Bacteroidota</taxon>
        <taxon>Flavobacteriia</taxon>
        <taxon>Flavobacteriales</taxon>
        <taxon>Weeksellaceae</taxon>
        <taxon>Chryseobacterium group</taxon>
        <taxon>Chryseobacterium</taxon>
    </lineage>
</organism>
<reference evidence="1 2" key="1">
    <citation type="submission" date="2014-07" db="EMBL/GenBank/DDBJ databases">
        <title>Genome of Chryseobacterium soli DSM 19298.</title>
        <authorList>
            <person name="Stropko S.J."/>
            <person name="Pipes S.E."/>
            <person name="Newman J."/>
        </authorList>
    </citation>
    <scope>NUCLEOTIDE SEQUENCE [LARGE SCALE GENOMIC DNA]</scope>
    <source>
        <strain evidence="1 2">DSM 19298</strain>
    </source>
</reference>
<dbReference type="Proteomes" id="UP000028705">
    <property type="component" value="Unassembled WGS sequence"/>
</dbReference>
<sequence>MIGTWKGKYKYNMNQNSEFNNKEVEFILEIKEFDGEKFIGTVQDIDENYGTKGLGTIEGKLSGNHIEFVKQMPIKTMLLKNNRKKIEDEKKKHNPILYSGVLNSSNSCLGNWKIKGGISFIQKLLYISFGTKGTWEMIKT</sequence>
<dbReference type="STRING" id="445961.IW15_08380"/>
<gene>
    <name evidence="1" type="ORF">IW15_08380</name>
</gene>
<dbReference type="OrthoDB" id="1358501at2"/>
<dbReference type="EMBL" id="JPRH01000003">
    <property type="protein sequence ID" value="KFF12796.1"/>
    <property type="molecule type" value="Genomic_DNA"/>
</dbReference>
<dbReference type="AlphaFoldDB" id="A0A086A7Y2"/>
<evidence type="ECO:0000313" key="1">
    <source>
        <dbReference type="EMBL" id="KFF12796.1"/>
    </source>
</evidence>
<evidence type="ECO:0000313" key="2">
    <source>
        <dbReference type="Proteomes" id="UP000028705"/>
    </source>
</evidence>
<name>A0A086A7Y2_9FLAO</name>
<proteinExistence type="predicted"/>
<dbReference type="eggNOG" id="ENOG503345K">
    <property type="taxonomic scope" value="Bacteria"/>
</dbReference>
<keyword evidence="2" id="KW-1185">Reference proteome</keyword>
<evidence type="ECO:0008006" key="3">
    <source>
        <dbReference type="Google" id="ProtNLM"/>
    </source>
</evidence>
<dbReference type="RefSeq" id="WP_034710513.1">
    <property type="nucleotide sequence ID" value="NZ_JPRH01000003.1"/>
</dbReference>
<protein>
    <recommendedName>
        <fullName evidence="3">DUF2147 domain-containing protein</fullName>
    </recommendedName>
</protein>
<accession>A0A086A7Y2</accession>